<name>A0A1C7MEF0_GRIFR</name>
<dbReference type="PANTHER" id="PTHR21575">
    <property type="entry name" value="PROTEIN HID1"/>
    <property type="match status" value="1"/>
</dbReference>
<dbReference type="GO" id="GO:0005797">
    <property type="term" value="C:Golgi medial cisterna"/>
    <property type="evidence" value="ECO:0007669"/>
    <property type="project" value="TreeGrafter"/>
</dbReference>
<evidence type="ECO:0000313" key="2">
    <source>
        <dbReference type="EMBL" id="OBZ75188.1"/>
    </source>
</evidence>
<feature type="compositionally biased region" description="Acidic residues" evidence="1">
    <location>
        <begin position="187"/>
        <end position="197"/>
    </location>
</feature>
<protein>
    <submittedName>
        <fullName evidence="2">Hid-1 family protein P27G11.12</fullName>
    </submittedName>
</protein>
<dbReference type="GO" id="GO:0016020">
    <property type="term" value="C:membrane"/>
    <property type="evidence" value="ECO:0007669"/>
    <property type="project" value="TreeGrafter"/>
</dbReference>
<dbReference type="OrthoDB" id="432953at2759"/>
<dbReference type="STRING" id="5627.A0A1C7MEF0"/>
<dbReference type="PANTHER" id="PTHR21575:SF12">
    <property type="entry name" value="PROTEIN HID1"/>
    <property type="match status" value="1"/>
</dbReference>
<dbReference type="Pfam" id="PF12722">
    <property type="entry name" value="Hid1"/>
    <property type="match status" value="2"/>
</dbReference>
<gene>
    <name evidence="2" type="ORF">A0H81_04549</name>
</gene>
<organism evidence="2 3">
    <name type="scientific">Grifola frondosa</name>
    <name type="common">Maitake</name>
    <name type="synonym">Polyporus frondosus</name>
    <dbReference type="NCBI Taxonomy" id="5627"/>
    <lineage>
        <taxon>Eukaryota</taxon>
        <taxon>Fungi</taxon>
        <taxon>Dikarya</taxon>
        <taxon>Basidiomycota</taxon>
        <taxon>Agaricomycotina</taxon>
        <taxon>Agaricomycetes</taxon>
        <taxon>Polyporales</taxon>
        <taxon>Grifolaceae</taxon>
        <taxon>Grifola</taxon>
    </lineage>
</organism>
<dbReference type="AlphaFoldDB" id="A0A1C7MEF0"/>
<evidence type="ECO:0000313" key="3">
    <source>
        <dbReference type="Proteomes" id="UP000092993"/>
    </source>
</evidence>
<feature type="region of interest" description="Disordered" evidence="1">
    <location>
        <begin position="183"/>
        <end position="218"/>
    </location>
</feature>
<reference evidence="2 3" key="1">
    <citation type="submission" date="2016-03" db="EMBL/GenBank/DDBJ databases">
        <title>Whole genome sequencing of Grifola frondosa 9006-11.</title>
        <authorList>
            <person name="Min B."/>
            <person name="Park H."/>
            <person name="Kim J.-G."/>
            <person name="Cho H."/>
            <person name="Oh Y.-L."/>
            <person name="Kong W.-S."/>
            <person name="Choi I.-G."/>
        </authorList>
    </citation>
    <scope>NUCLEOTIDE SEQUENCE [LARGE SCALE GENOMIC DNA]</scope>
    <source>
        <strain evidence="2 3">9006-11</strain>
    </source>
</reference>
<dbReference type="GO" id="GO:0000138">
    <property type="term" value="C:Golgi trans cisterna"/>
    <property type="evidence" value="ECO:0007669"/>
    <property type="project" value="TreeGrafter"/>
</dbReference>
<dbReference type="InterPro" id="IPR026705">
    <property type="entry name" value="Hid-1/Ecm30"/>
</dbReference>
<dbReference type="EMBL" id="LUGG01000004">
    <property type="protein sequence ID" value="OBZ75188.1"/>
    <property type="molecule type" value="Genomic_DNA"/>
</dbReference>
<evidence type="ECO:0000256" key="1">
    <source>
        <dbReference type="SAM" id="MobiDB-lite"/>
    </source>
</evidence>
<keyword evidence="3" id="KW-1185">Reference proteome</keyword>
<dbReference type="Proteomes" id="UP000092993">
    <property type="component" value="Unassembled WGS sequence"/>
</dbReference>
<feature type="compositionally biased region" description="Polar residues" evidence="1">
    <location>
        <begin position="202"/>
        <end position="211"/>
    </location>
</feature>
<proteinExistence type="predicted"/>
<accession>A0A1C7MEF0</accession>
<comment type="caution">
    <text evidence="2">The sequence shown here is derived from an EMBL/GenBank/DDBJ whole genome shotgun (WGS) entry which is preliminary data.</text>
</comment>
<sequence length="423" mass="47867">MFSKFPQKITVPFNLLGDEAKLAFRSQPGGIAKLAATRNIPESDSYWDQYVLLFDSASDVFSLISHNDVRRALYDAPENVATLIRVITSRLFNLISDHTFPTPPNVSVASFASSFIRTSTGNAERNPTKEVLNCIRVLQRVLPAIFEHESDTSSFEMEVLWQKEEILAEEGVSRGVVEESAHPQFVIEDDDEDEDREDGGMSSASLKQPTAASPKMKARRTLPSVAERLFSCLIDLLFCCGFTLPTNIQVDHYKINYIIWYCVFLLDFQSGSARDAIVLNGDVQNSTPTAKTNAFRYFIAKLHRANDLAFILNGVISIFEDQMASVNNLLPGSRKSVPYIVETIAFFWKIIELNKKFRAYVLDSDRAMDILAYLLCYGIEIKDKPEQHGICRIFAKLRPNGLLWAIRRLHDTCDILHGRDHLR</sequence>